<keyword evidence="5" id="KW-1185">Reference proteome</keyword>
<keyword evidence="2 4" id="KW-0808">Transferase</keyword>
<dbReference type="PANTHER" id="PTHR43542">
    <property type="entry name" value="METHYLTRANSFERASE"/>
    <property type="match status" value="1"/>
</dbReference>
<evidence type="ECO:0000256" key="1">
    <source>
        <dbReference type="ARBA" id="ARBA00022603"/>
    </source>
</evidence>
<dbReference type="InterPro" id="IPR002052">
    <property type="entry name" value="DNA_methylase_N6_adenine_CS"/>
</dbReference>
<dbReference type="Proteomes" id="UP001595685">
    <property type="component" value="Unassembled WGS sequence"/>
</dbReference>
<dbReference type="PIRSF" id="PIRSF004553">
    <property type="entry name" value="CHP00095"/>
    <property type="match status" value="1"/>
</dbReference>
<dbReference type="RefSeq" id="WP_340295334.1">
    <property type="nucleotide sequence ID" value="NZ_JBBEOI010000229.1"/>
</dbReference>
<evidence type="ECO:0000256" key="3">
    <source>
        <dbReference type="SAM" id="MobiDB-lite"/>
    </source>
</evidence>
<dbReference type="CDD" id="cd02440">
    <property type="entry name" value="AdoMet_MTases"/>
    <property type="match status" value="1"/>
</dbReference>
<dbReference type="InterPro" id="IPR029063">
    <property type="entry name" value="SAM-dependent_MTases_sf"/>
</dbReference>
<dbReference type="Gene3D" id="3.40.50.150">
    <property type="entry name" value="Vaccinia Virus protein VP39"/>
    <property type="match status" value="1"/>
</dbReference>
<dbReference type="EMBL" id="JBHRWW010000004">
    <property type="protein sequence ID" value="MFC3688289.1"/>
    <property type="molecule type" value="Genomic_DNA"/>
</dbReference>
<name>A0ABV7WER2_9MICO</name>
<protein>
    <submittedName>
        <fullName evidence="4">16S rRNA (Guanine(966)-N(2))-methyltransferase RsmD</fullName>
        <ecNumber evidence="4">2.1.1.171</ecNumber>
    </submittedName>
</protein>
<dbReference type="Pfam" id="PF03602">
    <property type="entry name" value="Cons_hypoth95"/>
    <property type="match status" value="1"/>
</dbReference>
<proteinExistence type="predicted"/>
<dbReference type="PROSITE" id="PS00092">
    <property type="entry name" value="N6_MTASE"/>
    <property type="match status" value="1"/>
</dbReference>
<comment type="caution">
    <text evidence="4">The sequence shown here is derived from an EMBL/GenBank/DDBJ whole genome shotgun (WGS) entry which is preliminary data.</text>
</comment>
<dbReference type="EC" id="2.1.1.171" evidence="4"/>
<evidence type="ECO:0000256" key="2">
    <source>
        <dbReference type="ARBA" id="ARBA00022679"/>
    </source>
</evidence>
<sequence length="183" mass="19256">MRIVAGSARGRRLAVPPGTGTRPTSDRTREAVFGRLDAWRAVDGAEVLDLYCGSGALALEALSRGAAGAVGVEADRVAARVAADNARTLDLPLSVVQDRVSRYVAAPGPSFDLVLLDPPYSLDGPELAQVLGAVAARCRPDAVVVVERSARSPEPVWPAALDPLEPRTYGETRVWFAELASPS</sequence>
<dbReference type="GO" id="GO:0052913">
    <property type="term" value="F:16S rRNA (guanine(966)-N(2))-methyltransferase activity"/>
    <property type="evidence" value="ECO:0007669"/>
    <property type="project" value="UniProtKB-EC"/>
</dbReference>
<keyword evidence="1 4" id="KW-0489">Methyltransferase</keyword>
<feature type="region of interest" description="Disordered" evidence="3">
    <location>
        <begin position="1"/>
        <end position="26"/>
    </location>
</feature>
<evidence type="ECO:0000313" key="5">
    <source>
        <dbReference type="Proteomes" id="UP001595685"/>
    </source>
</evidence>
<dbReference type="PANTHER" id="PTHR43542:SF1">
    <property type="entry name" value="METHYLTRANSFERASE"/>
    <property type="match status" value="1"/>
</dbReference>
<organism evidence="4 5">
    <name type="scientific">Aquipuribacter hungaricus</name>
    <dbReference type="NCBI Taxonomy" id="545624"/>
    <lineage>
        <taxon>Bacteria</taxon>
        <taxon>Bacillati</taxon>
        <taxon>Actinomycetota</taxon>
        <taxon>Actinomycetes</taxon>
        <taxon>Micrococcales</taxon>
        <taxon>Intrasporangiaceae</taxon>
        <taxon>Aquipuribacter</taxon>
    </lineage>
</organism>
<accession>A0ABV7WER2</accession>
<dbReference type="InterPro" id="IPR004398">
    <property type="entry name" value="RNA_MeTrfase_RsmD"/>
</dbReference>
<dbReference type="SUPFAM" id="SSF53335">
    <property type="entry name" value="S-adenosyl-L-methionine-dependent methyltransferases"/>
    <property type="match status" value="1"/>
</dbReference>
<dbReference type="NCBIfam" id="TIGR00095">
    <property type="entry name" value="16S rRNA (guanine(966)-N(2))-methyltransferase RsmD"/>
    <property type="match status" value="1"/>
</dbReference>
<reference evidence="5" key="1">
    <citation type="journal article" date="2019" name="Int. J. Syst. Evol. Microbiol.">
        <title>The Global Catalogue of Microorganisms (GCM) 10K type strain sequencing project: providing services to taxonomists for standard genome sequencing and annotation.</title>
        <authorList>
            <consortium name="The Broad Institute Genomics Platform"/>
            <consortium name="The Broad Institute Genome Sequencing Center for Infectious Disease"/>
            <person name="Wu L."/>
            <person name="Ma J."/>
        </authorList>
    </citation>
    <scope>NUCLEOTIDE SEQUENCE [LARGE SCALE GENOMIC DNA]</scope>
    <source>
        <strain evidence="5">NCAIM B.02333</strain>
    </source>
</reference>
<evidence type="ECO:0000313" key="4">
    <source>
        <dbReference type="EMBL" id="MFC3688289.1"/>
    </source>
</evidence>
<gene>
    <name evidence="4" type="primary">rsmD</name>
    <name evidence="4" type="ORF">ACFOLH_08045</name>
</gene>